<dbReference type="EMBL" id="PNBA02000020">
    <property type="protein sequence ID" value="KAG6388995.1"/>
    <property type="molecule type" value="Genomic_DNA"/>
</dbReference>
<evidence type="ECO:0000313" key="1">
    <source>
        <dbReference type="EMBL" id="KAG6388995.1"/>
    </source>
</evidence>
<organism evidence="1">
    <name type="scientific">Salvia splendens</name>
    <name type="common">Scarlet sage</name>
    <dbReference type="NCBI Taxonomy" id="180675"/>
    <lineage>
        <taxon>Eukaryota</taxon>
        <taxon>Viridiplantae</taxon>
        <taxon>Streptophyta</taxon>
        <taxon>Embryophyta</taxon>
        <taxon>Tracheophyta</taxon>
        <taxon>Spermatophyta</taxon>
        <taxon>Magnoliopsida</taxon>
        <taxon>eudicotyledons</taxon>
        <taxon>Gunneridae</taxon>
        <taxon>Pentapetalae</taxon>
        <taxon>asterids</taxon>
        <taxon>lamiids</taxon>
        <taxon>Lamiales</taxon>
        <taxon>Lamiaceae</taxon>
        <taxon>Nepetoideae</taxon>
        <taxon>Mentheae</taxon>
        <taxon>Salviinae</taxon>
        <taxon>Salvia</taxon>
        <taxon>Salvia subgen. Calosphace</taxon>
        <taxon>core Calosphace</taxon>
    </lineage>
</organism>
<gene>
    <name evidence="1" type="ORF">SASPL_150432</name>
</gene>
<protein>
    <submittedName>
        <fullName evidence="1">Uncharacterized protein</fullName>
    </submittedName>
</protein>
<dbReference type="PANTHER" id="PTHR33052">
    <property type="entry name" value="DUF4228 DOMAIN PROTEIN-RELATED"/>
    <property type="match status" value="1"/>
</dbReference>
<dbReference type="InterPro" id="IPR025322">
    <property type="entry name" value="PADRE_dom"/>
</dbReference>
<dbReference type="Proteomes" id="UP000298416">
    <property type="component" value="Unassembled WGS sequence"/>
</dbReference>
<name>A0A8X8W615_SALSN</name>
<accession>A0A8X8W615</accession>
<dbReference type="AlphaFoldDB" id="A0A8X8W615"/>
<reference evidence="1" key="1">
    <citation type="submission" date="2018-01" db="EMBL/GenBank/DDBJ databases">
        <authorList>
            <person name="Mao J.F."/>
        </authorList>
    </citation>
    <scope>NUCLEOTIDE SEQUENCE</scope>
    <source>
        <strain evidence="1">Huo1</strain>
        <tissue evidence="1">Leaf</tissue>
    </source>
</reference>
<evidence type="ECO:0000313" key="2">
    <source>
        <dbReference type="Proteomes" id="UP000298416"/>
    </source>
</evidence>
<sequence length="178" mass="19589">MGCSLSCIVPIPIPKPKIKSIRIVRLNGSVEEINYPITVAEVTGNQPKDFLFTQASLLAAAATPLKMEAPLEAGLVYFLLPATLFQSNVSPVELAPIVRKLASIALNTKSQVKCSDQIEPLSRNRGRGSRFCRRFEKGRLIGEVSLICVERRRGLGQPFIPRITDGFHIQLSFGVIFI</sequence>
<proteinExistence type="predicted"/>
<dbReference type="Pfam" id="PF14009">
    <property type="entry name" value="PADRE"/>
    <property type="match status" value="1"/>
</dbReference>
<reference evidence="1" key="2">
    <citation type="submission" date="2020-08" db="EMBL/GenBank/DDBJ databases">
        <title>Plant Genome Project.</title>
        <authorList>
            <person name="Zhang R.-G."/>
        </authorList>
    </citation>
    <scope>NUCLEOTIDE SEQUENCE</scope>
    <source>
        <strain evidence="1">Huo1</strain>
        <tissue evidence="1">Leaf</tissue>
    </source>
</reference>
<keyword evidence="2" id="KW-1185">Reference proteome</keyword>
<comment type="caution">
    <text evidence="1">The sequence shown here is derived from an EMBL/GenBank/DDBJ whole genome shotgun (WGS) entry which is preliminary data.</text>
</comment>